<evidence type="ECO:0000313" key="2">
    <source>
        <dbReference type="EMBL" id="KAF7414280.1"/>
    </source>
</evidence>
<reference evidence="2" key="1">
    <citation type="journal article" date="2020" name="G3 (Bethesda)">
        <title>High-Quality Assemblies for Three Invasive Social Wasps from the &lt;i&gt;Vespula&lt;/i&gt; Genus.</title>
        <authorList>
            <person name="Harrop T.W.R."/>
            <person name="Guhlin J."/>
            <person name="McLaughlin G.M."/>
            <person name="Permina E."/>
            <person name="Stockwell P."/>
            <person name="Gilligan J."/>
            <person name="Le Lec M.F."/>
            <person name="Gruber M.A.M."/>
            <person name="Quinn O."/>
            <person name="Lovegrove M."/>
            <person name="Duncan E.J."/>
            <person name="Remnant E.J."/>
            <person name="Van Eeckhoven J."/>
            <person name="Graham B."/>
            <person name="Knapp R.A."/>
            <person name="Langford K.W."/>
            <person name="Kronenberg Z."/>
            <person name="Press M.O."/>
            <person name="Eacker S.M."/>
            <person name="Wilson-Rankin E.E."/>
            <person name="Purcell J."/>
            <person name="Lester P.J."/>
            <person name="Dearden P.K."/>
        </authorList>
    </citation>
    <scope>NUCLEOTIDE SEQUENCE</scope>
    <source>
        <strain evidence="2">Linc-1</strain>
    </source>
</reference>
<dbReference type="Proteomes" id="UP000617340">
    <property type="component" value="Unassembled WGS sequence"/>
</dbReference>
<accession>A0A834NMX8</accession>
<evidence type="ECO:0000256" key="1">
    <source>
        <dbReference type="SAM" id="MobiDB-lite"/>
    </source>
</evidence>
<feature type="region of interest" description="Disordered" evidence="1">
    <location>
        <begin position="20"/>
        <end position="41"/>
    </location>
</feature>
<dbReference type="AlphaFoldDB" id="A0A834NMX8"/>
<comment type="caution">
    <text evidence="2">The sequence shown here is derived from an EMBL/GenBank/DDBJ whole genome shotgun (WGS) entry which is preliminary data.</text>
</comment>
<feature type="compositionally biased region" description="Gly residues" evidence="1">
    <location>
        <begin position="23"/>
        <end position="41"/>
    </location>
</feature>
<protein>
    <submittedName>
        <fullName evidence="2">Uncharacterized protein</fullName>
    </submittedName>
</protein>
<evidence type="ECO:0000313" key="3">
    <source>
        <dbReference type="Proteomes" id="UP000617340"/>
    </source>
</evidence>
<proteinExistence type="predicted"/>
<keyword evidence="3" id="KW-1185">Reference proteome</keyword>
<sequence length="103" mass="10629">MLAYQPLLYVAVTADADADADADGGGSSGGGGGGGGDGNGGNGGGGDIVLYASSNVVKTKRKEKSCGSVDKRGAARTVPYRTISYRTVPYRRKIMFTLYLRFV</sequence>
<gene>
    <name evidence="2" type="ORF">HZH68_002769</name>
</gene>
<name>A0A834NMX8_VESGE</name>
<dbReference type="EMBL" id="JACSDZ010000002">
    <property type="protein sequence ID" value="KAF7414280.1"/>
    <property type="molecule type" value="Genomic_DNA"/>
</dbReference>
<organism evidence="2 3">
    <name type="scientific">Vespula germanica</name>
    <name type="common">German yellow jacket</name>
    <name type="synonym">Paravespula germanica</name>
    <dbReference type="NCBI Taxonomy" id="30212"/>
    <lineage>
        <taxon>Eukaryota</taxon>
        <taxon>Metazoa</taxon>
        <taxon>Ecdysozoa</taxon>
        <taxon>Arthropoda</taxon>
        <taxon>Hexapoda</taxon>
        <taxon>Insecta</taxon>
        <taxon>Pterygota</taxon>
        <taxon>Neoptera</taxon>
        <taxon>Endopterygota</taxon>
        <taxon>Hymenoptera</taxon>
        <taxon>Apocrita</taxon>
        <taxon>Aculeata</taxon>
        <taxon>Vespoidea</taxon>
        <taxon>Vespidae</taxon>
        <taxon>Vespinae</taxon>
        <taxon>Vespula</taxon>
    </lineage>
</organism>